<dbReference type="SUPFAM" id="SSF53850">
    <property type="entry name" value="Periplasmic binding protein-like II"/>
    <property type="match status" value="1"/>
</dbReference>
<keyword evidence="1" id="KW-0812">Transmembrane</keyword>
<feature type="transmembrane region" description="Helical" evidence="1">
    <location>
        <begin position="323"/>
        <end position="345"/>
    </location>
</feature>
<accession>A0ABQ6LIA8</accession>
<protein>
    <recommendedName>
        <fullName evidence="4">C4-dicarboxylate ABC transporter substrate-binding protein</fullName>
    </recommendedName>
</protein>
<proteinExistence type="predicted"/>
<keyword evidence="1" id="KW-0472">Membrane</keyword>
<sequence>MAKLGLYALAGLILAGLLWTLWTALDLAPDTELSLAAGRAGGGYHRLAERYAEILAEDGITVEILETDGSVDNARLLAEGRADAGLLQGGVPVPEGVPPAAIAALFLEPILFVEREAAPVPRFPPDWRGLALAVGPEGSGARFAWGRLAGTMELDRTANREVALGGRAAAEALRRGEVDLALFVAPTDAPYLTELLSTPGHGLVPVAQVEALTRRLPELVALRLPAGTLDFGARLPPEDVTLLATPARMLARKDLHPALVNRLVRAARMLHSRATQLSLEGDFPSARQLGAPLNPHARALLENGPSRLMEFLPYWVAAQINRFLVLILPALFLLVPLMRAVPALYEWAMRRRIYRFYPQLQEIDLGVTEARDAAALDRLSDRLDALEGRLRGMKLPLSFRENAHLAQSHLGLVRRRLAERREEIAR</sequence>
<dbReference type="PANTHER" id="PTHR42941:SF1">
    <property type="entry name" value="SLL1037 PROTEIN"/>
    <property type="match status" value="1"/>
</dbReference>
<organism evidence="2 3">
    <name type="scientific">Paralimibaculum aggregatum</name>
    <dbReference type="NCBI Taxonomy" id="3036245"/>
    <lineage>
        <taxon>Bacteria</taxon>
        <taxon>Pseudomonadati</taxon>
        <taxon>Pseudomonadota</taxon>
        <taxon>Alphaproteobacteria</taxon>
        <taxon>Rhodobacterales</taxon>
        <taxon>Paracoccaceae</taxon>
        <taxon>Paralimibaculum</taxon>
    </lineage>
</organism>
<evidence type="ECO:0000313" key="3">
    <source>
        <dbReference type="Proteomes" id="UP001239909"/>
    </source>
</evidence>
<dbReference type="PANTHER" id="PTHR42941">
    <property type="entry name" value="SLL1037 PROTEIN"/>
    <property type="match status" value="1"/>
</dbReference>
<reference evidence="2 3" key="1">
    <citation type="submission" date="2023-04" db="EMBL/GenBank/DDBJ databases">
        <title>Marinoamorphus aggregata gen. nov., sp. Nov., isolate from tissue of brittle star Ophioplocus japonicus.</title>
        <authorList>
            <person name="Kawano K."/>
            <person name="Sawayama S."/>
            <person name="Nakagawa S."/>
        </authorList>
    </citation>
    <scope>NUCLEOTIDE SEQUENCE [LARGE SCALE GENOMIC DNA]</scope>
    <source>
        <strain evidence="2 3">NKW23</strain>
    </source>
</reference>
<dbReference type="Proteomes" id="UP001239909">
    <property type="component" value="Unassembled WGS sequence"/>
</dbReference>
<name>A0ABQ6LIA8_9RHOB</name>
<dbReference type="Pfam" id="PF16868">
    <property type="entry name" value="NMT1_3"/>
    <property type="match status" value="1"/>
</dbReference>
<dbReference type="InterPro" id="IPR011852">
    <property type="entry name" value="TRAP_TAXI"/>
</dbReference>
<dbReference type="Gene3D" id="3.40.190.10">
    <property type="entry name" value="Periplasmic binding protein-like II"/>
    <property type="match status" value="2"/>
</dbReference>
<evidence type="ECO:0000313" key="2">
    <source>
        <dbReference type="EMBL" id="GMG83012.1"/>
    </source>
</evidence>
<dbReference type="RefSeq" id="WP_285671806.1">
    <property type="nucleotide sequence ID" value="NZ_BSYI01000015.1"/>
</dbReference>
<keyword evidence="3" id="KW-1185">Reference proteome</keyword>
<gene>
    <name evidence="2" type="ORF">LNKW23_22250</name>
</gene>
<evidence type="ECO:0008006" key="4">
    <source>
        <dbReference type="Google" id="ProtNLM"/>
    </source>
</evidence>
<keyword evidence="1" id="KW-1133">Transmembrane helix</keyword>
<comment type="caution">
    <text evidence="2">The sequence shown here is derived from an EMBL/GenBank/DDBJ whole genome shotgun (WGS) entry which is preliminary data.</text>
</comment>
<dbReference type="EMBL" id="BSYI01000015">
    <property type="protein sequence ID" value="GMG83012.1"/>
    <property type="molecule type" value="Genomic_DNA"/>
</dbReference>
<evidence type="ECO:0000256" key="1">
    <source>
        <dbReference type="SAM" id="Phobius"/>
    </source>
</evidence>